<feature type="region of interest" description="Disordered" evidence="1">
    <location>
        <begin position="1"/>
        <end position="47"/>
    </location>
</feature>
<dbReference type="OrthoDB" id="331264at2759"/>
<feature type="compositionally biased region" description="Basic and acidic residues" evidence="1">
    <location>
        <begin position="282"/>
        <end position="291"/>
    </location>
</feature>
<feature type="compositionally biased region" description="Low complexity" evidence="1">
    <location>
        <begin position="96"/>
        <end position="109"/>
    </location>
</feature>
<evidence type="ECO:0000313" key="3">
    <source>
        <dbReference type="Proteomes" id="UP000224006"/>
    </source>
</evidence>
<feature type="compositionally biased region" description="Polar residues" evidence="1">
    <location>
        <begin position="303"/>
        <end position="316"/>
    </location>
</feature>
<feature type="region of interest" description="Disordered" evidence="1">
    <location>
        <begin position="437"/>
        <end position="491"/>
    </location>
</feature>
<dbReference type="EMBL" id="NWUJ01000002">
    <property type="protein sequence ID" value="PFH37003.1"/>
    <property type="molecule type" value="Genomic_DNA"/>
</dbReference>
<protein>
    <submittedName>
        <fullName evidence="2">Uncharacterized protein</fullName>
    </submittedName>
</protein>
<gene>
    <name evidence="2" type="ORF">BESB_034610</name>
</gene>
<reference evidence="2 3" key="1">
    <citation type="submission" date="2017-09" db="EMBL/GenBank/DDBJ databases">
        <title>Genome sequencing of Besnoitia besnoiti strain Bb-Ger1.</title>
        <authorList>
            <person name="Schares G."/>
            <person name="Venepally P."/>
            <person name="Lorenzi H.A."/>
        </authorList>
    </citation>
    <scope>NUCLEOTIDE SEQUENCE [LARGE SCALE GENOMIC DNA]</scope>
    <source>
        <strain evidence="2 3">Bb-Ger1</strain>
    </source>
</reference>
<organism evidence="2 3">
    <name type="scientific">Besnoitia besnoiti</name>
    <name type="common">Apicomplexan protozoan</name>
    <dbReference type="NCBI Taxonomy" id="94643"/>
    <lineage>
        <taxon>Eukaryota</taxon>
        <taxon>Sar</taxon>
        <taxon>Alveolata</taxon>
        <taxon>Apicomplexa</taxon>
        <taxon>Conoidasida</taxon>
        <taxon>Coccidia</taxon>
        <taxon>Eucoccidiorida</taxon>
        <taxon>Eimeriorina</taxon>
        <taxon>Sarcocystidae</taxon>
        <taxon>Besnoitia</taxon>
    </lineage>
</organism>
<feature type="region of interest" description="Disordered" evidence="1">
    <location>
        <begin position="569"/>
        <end position="635"/>
    </location>
</feature>
<dbReference type="VEuPathDB" id="ToxoDB:BESB_034610"/>
<comment type="caution">
    <text evidence="2">The sequence shown here is derived from an EMBL/GenBank/DDBJ whole genome shotgun (WGS) entry which is preliminary data.</text>
</comment>
<feature type="compositionally biased region" description="Basic and acidic residues" evidence="1">
    <location>
        <begin position="575"/>
        <end position="597"/>
    </location>
</feature>
<keyword evidence="3" id="KW-1185">Reference proteome</keyword>
<dbReference type="AlphaFoldDB" id="A0A2A9MMI0"/>
<feature type="compositionally biased region" description="Basic and acidic residues" evidence="1">
    <location>
        <begin position="148"/>
        <end position="170"/>
    </location>
</feature>
<feature type="region of interest" description="Disordered" evidence="1">
    <location>
        <begin position="82"/>
        <end position="205"/>
    </location>
</feature>
<name>A0A2A9MMI0_BESBE</name>
<feature type="compositionally biased region" description="Polar residues" evidence="1">
    <location>
        <begin position="175"/>
        <end position="195"/>
    </location>
</feature>
<proteinExistence type="predicted"/>
<accession>A0A2A9MMI0</accession>
<feature type="compositionally biased region" description="Polar residues" evidence="1">
    <location>
        <begin position="29"/>
        <end position="38"/>
    </location>
</feature>
<dbReference type="Proteomes" id="UP000224006">
    <property type="component" value="Chromosome II"/>
</dbReference>
<dbReference type="GeneID" id="40308442"/>
<feature type="region of interest" description="Disordered" evidence="1">
    <location>
        <begin position="218"/>
        <end position="329"/>
    </location>
</feature>
<feature type="compositionally biased region" description="Polar residues" evidence="1">
    <location>
        <begin position="1"/>
        <end position="10"/>
    </location>
</feature>
<dbReference type="RefSeq" id="XP_029221012.1">
    <property type="nucleotide sequence ID" value="XM_029362047.1"/>
</dbReference>
<feature type="compositionally biased region" description="Basic and acidic residues" evidence="1">
    <location>
        <begin position="262"/>
        <end position="273"/>
    </location>
</feature>
<evidence type="ECO:0000313" key="2">
    <source>
        <dbReference type="EMBL" id="PFH37003.1"/>
    </source>
</evidence>
<sequence length="673" mass="70767">MVGDDASTSAAAVPPLQGAEPCLDDGQSLEFSPSQLSEEQGGAEAQREYLCPGPADCCQAAYDKGPGRAEVTTEDVVPINAATSASADGDAKVTHSSAEASASTGSSDSGRVLDNVTPVNGDSEQPENHAMRPASVIKRTEQSTPFSKLREQFEKKCQQSHSVDNKDHRNPAHVLTSSKVTSRTQMNVKQASVGLSESAEEASGVPATLASASKIDVHRASEQMANEHVSEPLRLPPSSPRWNEVNEGEGSIAEAGTTEVAETPKRESIDEARSPSSAVVGRLRERFERQAQHNGKGSLAHQAIQSEMKSVENTTGEAKPEPLWRQKQRARLAAAAEAEANRQVVHAEKAEESSSNPKISTATLTINCSAFGRGVNSLKEQFEKPRTPVNKVAIERTPLAHSSGHANVEKAKALLATVDIAGRYGREYRIAKSALHATEEADDPADGGSQSTVPVEEGAAQAESNAPPSLTKAAEVHEPAPGDSSPSQAGVAAGALQSLGGEGGGEHVGVCHHASSKIEALAHAVGAAALNFGKAPPPRLLKKSTPPPELEEPDYVPPSIAALRVRQQMEQTEELQNHKSEAAGDSDLNDHPTHEVDSGELVEAAPGESLAASHDACRTKIDEEDGSGAAAPDPVISDQFFRGVTTRLLNRFRHPGRSLRASCREPAASLTGC</sequence>
<evidence type="ECO:0000256" key="1">
    <source>
        <dbReference type="SAM" id="MobiDB-lite"/>
    </source>
</evidence>
<feature type="region of interest" description="Disordered" evidence="1">
    <location>
        <begin position="532"/>
        <end position="555"/>
    </location>
</feature>
<dbReference type="KEGG" id="bbes:BESB_034610"/>